<dbReference type="AlphaFoldDB" id="A0A2G4F1K8"/>
<evidence type="ECO:0000313" key="2">
    <source>
        <dbReference type="Proteomes" id="UP000226442"/>
    </source>
</evidence>
<sequence>MTTVRQPLLSCTECDLGYLSCFGRSRRFLTVAIDRNLRLNLIILRVLLHRNLCKVLSFQNLLKFGLRHQMR</sequence>
<name>A0A2G4F1K8_9CYAN</name>
<dbReference type="Proteomes" id="UP000226442">
    <property type="component" value="Unassembled WGS sequence"/>
</dbReference>
<gene>
    <name evidence="1" type="ORF">CP500_009575</name>
</gene>
<organism evidence="1 2">
    <name type="scientific">Tychonema bourrellyi FEM_GT703</name>
    <dbReference type="NCBI Taxonomy" id="2040638"/>
    <lineage>
        <taxon>Bacteria</taxon>
        <taxon>Bacillati</taxon>
        <taxon>Cyanobacteriota</taxon>
        <taxon>Cyanophyceae</taxon>
        <taxon>Oscillatoriophycideae</taxon>
        <taxon>Oscillatoriales</taxon>
        <taxon>Microcoleaceae</taxon>
        <taxon>Tychonema</taxon>
    </lineage>
</organism>
<protein>
    <submittedName>
        <fullName evidence="1">Uncharacterized protein</fullName>
    </submittedName>
</protein>
<comment type="caution">
    <text evidence="1">The sequence shown here is derived from an EMBL/GenBank/DDBJ whole genome shotgun (WGS) entry which is preliminary data.</text>
</comment>
<evidence type="ECO:0000313" key="1">
    <source>
        <dbReference type="EMBL" id="PHX55651.1"/>
    </source>
</evidence>
<dbReference type="RefSeq" id="WP_096831737.1">
    <property type="nucleotide sequence ID" value="NZ_NXIB02000045.1"/>
</dbReference>
<reference evidence="1" key="1">
    <citation type="submission" date="2017-10" db="EMBL/GenBank/DDBJ databases">
        <title>Draft genome sequence of the planktic cyanobacteria Tychonema bourrellyi isolated from alpine lentic freshwater.</title>
        <authorList>
            <person name="Tett A."/>
            <person name="Armanini F."/>
            <person name="Asnicar F."/>
            <person name="Boscaini A."/>
            <person name="Pasolli E."/>
            <person name="Zolfo M."/>
            <person name="Donati C."/>
            <person name="Salmaso N."/>
            <person name="Segata N."/>
        </authorList>
    </citation>
    <scope>NUCLEOTIDE SEQUENCE</scope>
    <source>
        <strain evidence="1">FEM_GT703</strain>
    </source>
</reference>
<proteinExistence type="predicted"/>
<keyword evidence="2" id="KW-1185">Reference proteome</keyword>
<accession>A0A2G4F1K8</accession>
<dbReference type="EMBL" id="NXIB02000045">
    <property type="protein sequence ID" value="PHX55651.1"/>
    <property type="molecule type" value="Genomic_DNA"/>
</dbReference>